<reference evidence="1" key="1">
    <citation type="journal article" date="2021" name="Proc. Natl. Acad. Sci. U.S.A.">
        <title>A Catalog of Tens of Thousands of Viruses from Human Metagenomes Reveals Hidden Associations with Chronic Diseases.</title>
        <authorList>
            <person name="Tisza M.J."/>
            <person name="Buck C.B."/>
        </authorList>
    </citation>
    <scope>NUCLEOTIDE SEQUENCE</scope>
    <source>
        <strain evidence="1">CtYsL76</strain>
    </source>
</reference>
<protein>
    <submittedName>
        <fullName evidence="1">Uncharacterized protein</fullName>
    </submittedName>
</protein>
<evidence type="ECO:0000313" key="1">
    <source>
        <dbReference type="EMBL" id="DAE20086.1"/>
    </source>
</evidence>
<accession>A0A8S5QLF2</accession>
<name>A0A8S5QLF2_9CAUD</name>
<sequence>MNKQELAKFVEWLPTNVEEFKDKTPEEIVTILNKKSQTEEGMVEISDLIDQFKQNAPLFKKGGKMEFLINKFKTK</sequence>
<proteinExistence type="predicted"/>
<organism evidence="1">
    <name type="scientific">CrAss-like virus sp. ctYsL76</name>
    <dbReference type="NCBI Taxonomy" id="2826826"/>
    <lineage>
        <taxon>Viruses</taxon>
        <taxon>Duplodnaviria</taxon>
        <taxon>Heunggongvirae</taxon>
        <taxon>Uroviricota</taxon>
        <taxon>Caudoviricetes</taxon>
        <taxon>Crassvirales</taxon>
    </lineage>
</organism>
<dbReference type="EMBL" id="BK015689">
    <property type="protein sequence ID" value="DAE20086.1"/>
    <property type="molecule type" value="Genomic_DNA"/>
</dbReference>